<evidence type="ECO:0000256" key="1">
    <source>
        <dbReference type="ARBA" id="ARBA00022691"/>
    </source>
</evidence>
<evidence type="ECO:0000313" key="4">
    <source>
        <dbReference type="EMBL" id="RST67794.1"/>
    </source>
</evidence>
<sequence>MDEINTLSSNIIVLLTDFGNFDGTVSELKGVIYSVDNNLKISDLTHEISPFNKIKKDSLVGNIISYDRYGNVWTNISLDIIKQYNFKVNNEYLLIIFFNQDKYFEKIVRFFNTFADAKLE</sequence>
<dbReference type="Gene3D" id="3.40.50.10790">
    <property type="entry name" value="S-adenosyl-l-methionine hydroxide adenosyltransferase, N-terminal"/>
    <property type="match status" value="1"/>
</dbReference>
<comment type="caution">
    <text evidence="4">The sequence shown here is derived from an EMBL/GenBank/DDBJ whole genome shotgun (WGS) entry which is preliminary data.</text>
</comment>
<name>A0A429XN28_9RICK</name>
<organism evidence="4 5">
    <name type="scientific">Candidatus Aquarickettsia rohweri</name>
    <dbReference type="NCBI Taxonomy" id="2602574"/>
    <lineage>
        <taxon>Bacteria</taxon>
        <taxon>Pseudomonadati</taxon>
        <taxon>Pseudomonadota</taxon>
        <taxon>Alphaproteobacteria</taxon>
        <taxon>Rickettsiales</taxon>
        <taxon>Candidatus Midichloriaceae</taxon>
        <taxon>Candidatus Aquarickettsia</taxon>
    </lineage>
</organism>
<dbReference type="OrthoDB" id="9792195at2"/>
<keyword evidence="5" id="KW-1185">Reference proteome</keyword>
<comment type="similarity">
    <text evidence="2">Belongs to the SAM hydrolase / SAM-dependent halogenase family.</text>
</comment>
<protein>
    <recommendedName>
        <fullName evidence="3">S-adenosyl-l-methionine hydroxide adenosyltransferase N-terminal domain-containing protein</fullName>
    </recommendedName>
</protein>
<dbReference type="SUPFAM" id="SSF102522">
    <property type="entry name" value="Bacterial fluorinating enzyme, N-terminal domain"/>
    <property type="match status" value="1"/>
</dbReference>
<dbReference type="InterPro" id="IPR023228">
    <property type="entry name" value="SAM_OH_AdoTrfase_N_sf"/>
</dbReference>
<dbReference type="Proteomes" id="UP000279470">
    <property type="component" value="Unassembled WGS sequence"/>
</dbReference>
<dbReference type="RefSeq" id="WP_126044660.1">
    <property type="nucleotide sequence ID" value="NZ_RXFM01000031.1"/>
</dbReference>
<dbReference type="PANTHER" id="PTHR35092">
    <property type="entry name" value="CHLORINASE MJ1651"/>
    <property type="match status" value="1"/>
</dbReference>
<evidence type="ECO:0000256" key="2">
    <source>
        <dbReference type="ARBA" id="ARBA00024035"/>
    </source>
</evidence>
<dbReference type="Pfam" id="PF01887">
    <property type="entry name" value="SAM_HAT_N"/>
    <property type="match status" value="1"/>
</dbReference>
<accession>A0A429XN28</accession>
<dbReference type="EMBL" id="RXFM01000031">
    <property type="protein sequence ID" value="RST67794.1"/>
    <property type="molecule type" value="Genomic_DNA"/>
</dbReference>
<keyword evidence="1" id="KW-0949">S-adenosyl-L-methionine</keyword>
<dbReference type="PANTHER" id="PTHR35092:SF1">
    <property type="entry name" value="CHLORINASE MJ1651"/>
    <property type="match status" value="1"/>
</dbReference>
<dbReference type="SUPFAM" id="SSF101852">
    <property type="entry name" value="Bacterial fluorinating enzyme, C-terminal domain"/>
    <property type="match status" value="1"/>
</dbReference>
<proteinExistence type="inferred from homology"/>
<dbReference type="AlphaFoldDB" id="A0A429XN28"/>
<dbReference type="InterPro" id="IPR002747">
    <property type="entry name" value="SAM_OH_AdoTrfase"/>
</dbReference>
<dbReference type="InterPro" id="IPR046469">
    <property type="entry name" value="SAM_HAT_N"/>
</dbReference>
<dbReference type="InterPro" id="IPR023227">
    <property type="entry name" value="SAM_OH_AdoTrfase_C_sf"/>
</dbReference>
<reference evidence="5" key="1">
    <citation type="submission" date="2018-11" db="EMBL/GenBank/DDBJ databases">
        <title>Phylogenetic, genomic, and biogeographic characterization of a novel and ubiquitous marine invertebrate-associated Rickettsiales parasite, Candidatus Marinoinvertebrata rohwerii, gen. nov., sp. nov.</title>
        <authorList>
            <person name="Klinges J.G."/>
            <person name="Rosales S.M."/>
            <person name="Mcminds R."/>
            <person name="Shaver E.C."/>
            <person name="Shantz A."/>
            <person name="Peters E.C."/>
            <person name="Burkepile D.E."/>
            <person name="Silliman B.R."/>
            <person name="Vega Thurber R.L."/>
        </authorList>
    </citation>
    <scope>NUCLEOTIDE SEQUENCE [LARGE SCALE GENOMIC DNA]</scope>
    <source>
        <strain evidence="5">a_cerv_44</strain>
    </source>
</reference>
<gene>
    <name evidence="4" type="ORF">EIC27_02950</name>
</gene>
<evidence type="ECO:0000259" key="3">
    <source>
        <dbReference type="Pfam" id="PF01887"/>
    </source>
</evidence>
<feature type="domain" description="S-adenosyl-l-methionine hydroxide adenosyltransferase N-terminal" evidence="3">
    <location>
        <begin position="12"/>
        <end position="62"/>
    </location>
</feature>
<evidence type="ECO:0000313" key="5">
    <source>
        <dbReference type="Proteomes" id="UP000279470"/>
    </source>
</evidence>